<dbReference type="PANTHER" id="PTHR46989">
    <property type="entry name" value="USP DOMAIN-CONTAINING PROTEIN"/>
    <property type="match status" value="1"/>
</dbReference>
<dbReference type="PANTHER" id="PTHR46989:SF3">
    <property type="entry name" value="USPA DOMAIN-CONTAINING PROTEIN"/>
    <property type="match status" value="1"/>
</dbReference>
<feature type="non-terminal residue" evidence="2">
    <location>
        <position position="1"/>
    </location>
</feature>
<dbReference type="Gene3D" id="3.40.50.620">
    <property type="entry name" value="HUPs"/>
    <property type="match status" value="1"/>
</dbReference>
<proteinExistence type="predicted"/>
<evidence type="ECO:0000313" key="3">
    <source>
        <dbReference type="Proteomes" id="UP001217089"/>
    </source>
</evidence>
<organism evidence="2 3">
    <name type="scientific">Tegillarca granosa</name>
    <name type="common">Malaysian cockle</name>
    <name type="synonym">Anadara granosa</name>
    <dbReference type="NCBI Taxonomy" id="220873"/>
    <lineage>
        <taxon>Eukaryota</taxon>
        <taxon>Metazoa</taxon>
        <taxon>Spiralia</taxon>
        <taxon>Lophotrochozoa</taxon>
        <taxon>Mollusca</taxon>
        <taxon>Bivalvia</taxon>
        <taxon>Autobranchia</taxon>
        <taxon>Pteriomorphia</taxon>
        <taxon>Arcoida</taxon>
        <taxon>Arcoidea</taxon>
        <taxon>Arcidae</taxon>
        <taxon>Tegillarca</taxon>
    </lineage>
</organism>
<dbReference type="InterPro" id="IPR006016">
    <property type="entry name" value="UspA"/>
</dbReference>
<protein>
    <recommendedName>
        <fullName evidence="1">UspA domain-containing protein</fullName>
    </recommendedName>
</protein>
<dbReference type="CDD" id="cd23659">
    <property type="entry name" value="USP_At3g01520-like"/>
    <property type="match status" value="1"/>
</dbReference>
<evidence type="ECO:0000313" key="2">
    <source>
        <dbReference type="EMBL" id="KAJ8321410.1"/>
    </source>
</evidence>
<dbReference type="PRINTS" id="PR01438">
    <property type="entry name" value="UNVRSLSTRESS"/>
</dbReference>
<dbReference type="EMBL" id="JARBDR010000091">
    <property type="protein sequence ID" value="KAJ8321410.1"/>
    <property type="molecule type" value="Genomic_DNA"/>
</dbReference>
<gene>
    <name evidence="2" type="ORF">KUTeg_001036</name>
</gene>
<name>A0ABQ9FW01_TEGGR</name>
<dbReference type="InterPro" id="IPR006015">
    <property type="entry name" value="Universal_stress_UspA"/>
</dbReference>
<evidence type="ECO:0000259" key="1">
    <source>
        <dbReference type="Pfam" id="PF00582"/>
    </source>
</evidence>
<sequence length="222" mass="25862">VLSIEVLRCRVVSYRGIRCRVVSYREVLRCRVVSYKSWLVIEVLRCRVLVIESCYVIEVLRCRVEVLRCRVDYAHHVHKPDNKVKLKLVNKSFNANLRYLMKLCKFLLNLSIFMDNGVSMMPGNPGLVEKIINEEEHRIQKLITSLEKLLVEYGICFRWLFKQKAKSLNADLIVTGARGAGTVRRTLMGSVSDYLVHHSHKPVLVCKHPDFHNHHGHHNQHK</sequence>
<feature type="domain" description="UspA" evidence="1">
    <location>
        <begin position="165"/>
        <end position="207"/>
    </location>
</feature>
<dbReference type="SUPFAM" id="SSF52402">
    <property type="entry name" value="Adenine nucleotide alpha hydrolases-like"/>
    <property type="match status" value="1"/>
</dbReference>
<dbReference type="Pfam" id="PF00582">
    <property type="entry name" value="Usp"/>
    <property type="match status" value="1"/>
</dbReference>
<dbReference type="Proteomes" id="UP001217089">
    <property type="component" value="Unassembled WGS sequence"/>
</dbReference>
<keyword evidence="3" id="KW-1185">Reference proteome</keyword>
<dbReference type="InterPro" id="IPR014729">
    <property type="entry name" value="Rossmann-like_a/b/a_fold"/>
</dbReference>
<accession>A0ABQ9FW01</accession>
<reference evidence="2 3" key="1">
    <citation type="submission" date="2022-12" db="EMBL/GenBank/DDBJ databases">
        <title>Chromosome-level genome of Tegillarca granosa.</title>
        <authorList>
            <person name="Kim J."/>
        </authorList>
    </citation>
    <scope>NUCLEOTIDE SEQUENCE [LARGE SCALE GENOMIC DNA]</scope>
    <source>
        <strain evidence="2">Teg-2019</strain>
        <tissue evidence="2">Adductor muscle</tissue>
    </source>
</reference>
<comment type="caution">
    <text evidence="2">The sequence shown here is derived from an EMBL/GenBank/DDBJ whole genome shotgun (WGS) entry which is preliminary data.</text>
</comment>